<dbReference type="STRING" id="6832.A0A553NEB7"/>
<evidence type="ECO:0000256" key="9">
    <source>
        <dbReference type="RuleBase" id="RU368033"/>
    </source>
</evidence>
<keyword evidence="5 9" id="KW-0256">Endoplasmic reticulum</keyword>
<dbReference type="Proteomes" id="UP000318571">
    <property type="component" value="Chromosome 10"/>
</dbReference>
<evidence type="ECO:0000256" key="1">
    <source>
        <dbReference type="ARBA" id="ARBA00004477"/>
    </source>
</evidence>
<gene>
    <name evidence="10" type="ORF">TCAL_07282</name>
</gene>
<evidence type="ECO:0000256" key="7">
    <source>
        <dbReference type="ARBA" id="ARBA00023136"/>
    </source>
</evidence>
<dbReference type="GO" id="GO:0005787">
    <property type="term" value="C:signal peptidase complex"/>
    <property type="evidence" value="ECO:0007669"/>
    <property type="project" value="UniProtKB-UniRule"/>
</dbReference>
<evidence type="ECO:0000256" key="4">
    <source>
        <dbReference type="ARBA" id="ARBA00022692"/>
    </source>
</evidence>
<keyword evidence="11" id="KW-1185">Reference proteome</keyword>
<evidence type="ECO:0000256" key="6">
    <source>
        <dbReference type="ARBA" id="ARBA00022989"/>
    </source>
</evidence>
<accession>A0A553NEB7</accession>
<comment type="caution">
    <text evidence="10">The sequence shown here is derived from an EMBL/GenBank/DDBJ whole genome shotgun (WGS) entry which is preliminary data.</text>
</comment>
<evidence type="ECO:0000256" key="3">
    <source>
        <dbReference type="ARBA" id="ARBA00017057"/>
    </source>
</evidence>
<proteinExistence type="inferred from homology"/>
<dbReference type="GO" id="GO:0008233">
    <property type="term" value="F:peptidase activity"/>
    <property type="evidence" value="ECO:0007669"/>
    <property type="project" value="UniProtKB-UniRule"/>
</dbReference>
<keyword evidence="4 9" id="KW-0812">Transmembrane</keyword>
<dbReference type="Pfam" id="PF06703">
    <property type="entry name" value="SPC25"/>
    <property type="match status" value="1"/>
</dbReference>
<dbReference type="AlphaFoldDB" id="A0A553NEB7"/>
<evidence type="ECO:0000256" key="5">
    <source>
        <dbReference type="ARBA" id="ARBA00022824"/>
    </source>
</evidence>
<organism evidence="10 11">
    <name type="scientific">Tigriopus californicus</name>
    <name type="common">Marine copepod</name>
    <dbReference type="NCBI Taxonomy" id="6832"/>
    <lineage>
        <taxon>Eukaryota</taxon>
        <taxon>Metazoa</taxon>
        <taxon>Ecdysozoa</taxon>
        <taxon>Arthropoda</taxon>
        <taxon>Crustacea</taxon>
        <taxon>Multicrustacea</taxon>
        <taxon>Hexanauplia</taxon>
        <taxon>Copepoda</taxon>
        <taxon>Harpacticoida</taxon>
        <taxon>Harpacticidae</taxon>
        <taxon>Tigriopus</taxon>
    </lineage>
</organism>
<dbReference type="OrthoDB" id="29558at2759"/>
<evidence type="ECO:0000313" key="11">
    <source>
        <dbReference type="Proteomes" id="UP000318571"/>
    </source>
</evidence>
<evidence type="ECO:0000313" key="10">
    <source>
        <dbReference type="EMBL" id="TRY63793.1"/>
    </source>
</evidence>
<feature type="transmembrane region" description="Helical" evidence="9">
    <location>
        <begin position="55"/>
        <end position="71"/>
    </location>
</feature>
<dbReference type="EMBL" id="VCGU01000458">
    <property type="protein sequence ID" value="TRY63793.1"/>
    <property type="molecule type" value="Genomic_DNA"/>
</dbReference>
<dbReference type="PANTHER" id="PTHR13085:SF0">
    <property type="entry name" value="SIGNAL PEPTIDASE COMPLEX SUBUNIT 2"/>
    <property type="match status" value="1"/>
</dbReference>
<reference evidence="10 11" key="1">
    <citation type="journal article" date="2018" name="Nat. Ecol. Evol.">
        <title>Genomic signatures of mitonuclear coevolution across populations of Tigriopus californicus.</title>
        <authorList>
            <person name="Barreto F.S."/>
            <person name="Watson E.T."/>
            <person name="Lima T.G."/>
            <person name="Willett C.S."/>
            <person name="Edmands S."/>
            <person name="Li W."/>
            <person name="Burton R.S."/>
        </authorList>
    </citation>
    <scope>NUCLEOTIDE SEQUENCE [LARGE SCALE GENOMIC DNA]</scope>
    <source>
        <strain evidence="10 11">San Diego</strain>
    </source>
</reference>
<protein>
    <recommendedName>
        <fullName evidence="3 9">Signal peptidase complex subunit 2</fullName>
    </recommendedName>
</protein>
<evidence type="ECO:0000256" key="8">
    <source>
        <dbReference type="ARBA" id="ARBA00045608"/>
    </source>
</evidence>
<keyword evidence="6 9" id="KW-1133">Transmembrane helix</keyword>
<comment type="subcellular location">
    <subcellularLocation>
        <location evidence="1 9">Endoplasmic reticulum membrane</location>
        <topology evidence="1 9">Multi-pass membrane protein</topology>
    </subcellularLocation>
</comment>
<feature type="transmembrane region" description="Helical" evidence="9">
    <location>
        <begin position="83"/>
        <end position="101"/>
    </location>
</feature>
<evidence type="ECO:0000256" key="2">
    <source>
        <dbReference type="ARBA" id="ARBA00007324"/>
    </source>
</evidence>
<comment type="similarity">
    <text evidence="2 9">Belongs to the SPCS2 family.</text>
</comment>
<sequence length="196" mass="22081">MSKSNEKMADEKPEVIKVNKWDASVVKNALDDGVKEMLISKRGFEEDYTLIDRRLWICSIAVGVAMFALVWDYLHPFPASRPILIGCVGGYFFLMGVLTLYTTYFEKGTFLVAQERDPAGLDSACRWEASSHMEKFDDMYQLVLTVCDGENQKSRTDSFNRSCGEFIDENGVVCLDLVDSAVDKLVRSLESGKKDS</sequence>
<dbReference type="GO" id="GO:0045047">
    <property type="term" value="P:protein targeting to ER"/>
    <property type="evidence" value="ECO:0007669"/>
    <property type="project" value="TreeGrafter"/>
</dbReference>
<keyword evidence="7 9" id="KW-0472">Membrane</keyword>
<dbReference type="PANTHER" id="PTHR13085">
    <property type="entry name" value="MICROSOMAL SIGNAL PEPTIDASE 25 KDA SUBUNIT"/>
    <property type="match status" value="1"/>
</dbReference>
<dbReference type="InterPro" id="IPR009582">
    <property type="entry name" value="Spc2/SPCS2"/>
</dbReference>
<comment type="function">
    <text evidence="8 9">Component of the signal peptidase complex (SPC) which catalyzes the cleavage of N-terminal signal sequences from nascent proteins as they are translocated into the lumen of the endoplasmic reticulum. Enhances the enzymatic activity of SPC and facilitates the interactions between different components of the translocation site.</text>
</comment>
<dbReference type="OMA" id="INKWDGT"/>
<dbReference type="GO" id="GO:0006465">
    <property type="term" value="P:signal peptide processing"/>
    <property type="evidence" value="ECO:0007669"/>
    <property type="project" value="UniProtKB-UniRule"/>
</dbReference>
<name>A0A553NEB7_TIGCA</name>